<proteinExistence type="predicted"/>
<comment type="caution">
    <text evidence="1">The sequence shown here is derived from an EMBL/GenBank/DDBJ whole genome shotgun (WGS) entry which is preliminary data.</text>
</comment>
<sequence>MTTMESTEKLPKIFLLVSSLEAEELVFTDSPEEGKDWAICSQKIVDDLLKGTLTERIYILSSTGVTEFPVMAVFRSEFECV</sequence>
<protein>
    <submittedName>
        <fullName evidence="1">Uncharacterized protein</fullName>
    </submittedName>
</protein>
<dbReference type="Proteomes" id="UP000179230">
    <property type="component" value="Unassembled WGS sequence"/>
</dbReference>
<evidence type="ECO:0000313" key="2">
    <source>
        <dbReference type="Proteomes" id="UP000179230"/>
    </source>
</evidence>
<reference evidence="1 2" key="1">
    <citation type="journal article" date="2016" name="Nat. Commun.">
        <title>Thousands of microbial genomes shed light on interconnected biogeochemical processes in an aquifer system.</title>
        <authorList>
            <person name="Anantharaman K."/>
            <person name="Brown C.T."/>
            <person name="Hug L.A."/>
            <person name="Sharon I."/>
            <person name="Castelle C.J."/>
            <person name="Probst A.J."/>
            <person name="Thomas B.C."/>
            <person name="Singh A."/>
            <person name="Wilkins M.J."/>
            <person name="Karaoz U."/>
            <person name="Brodie E.L."/>
            <person name="Williams K.H."/>
            <person name="Hubbard S.S."/>
            <person name="Banfield J.F."/>
        </authorList>
    </citation>
    <scope>NUCLEOTIDE SEQUENCE [LARGE SCALE GENOMIC DNA]</scope>
</reference>
<dbReference type="EMBL" id="MFMT01000015">
    <property type="protein sequence ID" value="OGG88706.1"/>
    <property type="molecule type" value="Genomic_DNA"/>
</dbReference>
<accession>A0A1F6FS61</accession>
<evidence type="ECO:0000313" key="1">
    <source>
        <dbReference type="EMBL" id="OGG88706.1"/>
    </source>
</evidence>
<organism evidence="1 2">
    <name type="scientific">Candidatus Kaiserbacteria bacterium RIFOXYD1_FULL_42_15</name>
    <dbReference type="NCBI Taxonomy" id="1798532"/>
    <lineage>
        <taxon>Bacteria</taxon>
        <taxon>Candidatus Kaiseribacteriota</taxon>
    </lineage>
</organism>
<gene>
    <name evidence="1" type="ORF">A2592_02890</name>
</gene>
<dbReference type="AlphaFoldDB" id="A0A1F6FS61"/>
<name>A0A1F6FS61_9BACT</name>